<feature type="signal peptide" evidence="3">
    <location>
        <begin position="1"/>
        <end position="25"/>
    </location>
</feature>
<dbReference type="PANTHER" id="PTHR16861:SF4">
    <property type="entry name" value="SH3 DOMAIN PROTEIN (AFU_ORTHOLOGUE AFUA_1G13610)"/>
    <property type="match status" value="1"/>
</dbReference>
<feature type="transmembrane region" description="Helical" evidence="2">
    <location>
        <begin position="473"/>
        <end position="496"/>
    </location>
</feature>
<keyword evidence="2" id="KW-0472">Membrane</keyword>
<dbReference type="RefSeq" id="XP_040782029.1">
    <property type="nucleotide sequence ID" value="XM_040922475.1"/>
</dbReference>
<comment type="caution">
    <text evidence="5">The sequence shown here is derived from an EMBL/GenBank/DDBJ whole genome shotgun (WGS) entry which is preliminary data.</text>
</comment>
<evidence type="ECO:0000256" key="1">
    <source>
        <dbReference type="SAM" id="MobiDB-lite"/>
    </source>
</evidence>
<protein>
    <recommendedName>
        <fullName evidence="4">Peptidase A1 domain-containing protein</fullName>
    </recommendedName>
</protein>
<dbReference type="PROSITE" id="PS51257">
    <property type="entry name" value="PROKAR_LIPOPROTEIN"/>
    <property type="match status" value="1"/>
</dbReference>
<dbReference type="Pfam" id="PF00026">
    <property type="entry name" value="Asp"/>
    <property type="match status" value="1"/>
</dbReference>
<feature type="domain" description="Peptidase A1" evidence="4">
    <location>
        <begin position="65"/>
        <end position="233"/>
    </location>
</feature>
<dbReference type="Proteomes" id="UP000803844">
    <property type="component" value="Unassembled WGS sequence"/>
</dbReference>
<dbReference type="PANTHER" id="PTHR16861">
    <property type="entry name" value="GLYCOPROTEIN 38"/>
    <property type="match status" value="1"/>
</dbReference>
<reference evidence="5" key="1">
    <citation type="journal article" date="2020" name="Phytopathology">
        <title>Genome sequence of the chestnut blight fungus Cryphonectria parasitica EP155: A fundamental resource for an archetypical invasive plant pathogen.</title>
        <authorList>
            <person name="Crouch J.A."/>
            <person name="Dawe A."/>
            <person name="Aerts A."/>
            <person name="Barry K."/>
            <person name="Churchill A.C.L."/>
            <person name="Grimwood J."/>
            <person name="Hillman B."/>
            <person name="Milgroom M.G."/>
            <person name="Pangilinan J."/>
            <person name="Smith M."/>
            <person name="Salamov A."/>
            <person name="Schmutz J."/>
            <person name="Yadav J."/>
            <person name="Grigoriev I.V."/>
            <person name="Nuss D."/>
        </authorList>
    </citation>
    <scope>NUCLEOTIDE SEQUENCE</scope>
    <source>
        <strain evidence="5">EP155</strain>
    </source>
</reference>
<keyword evidence="6" id="KW-1185">Reference proteome</keyword>
<dbReference type="SUPFAM" id="SSF50630">
    <property type="entry name" value="Acid proteases"/>
    <property type="match status" value="1"/>
</dbReference>
<evidence type="ECO:0000313" key="5">
    <source>
        <dbReference type="EMBL" id="KAF3771068.1"/>
    </source>
</evidence>
<proteinExistence type="predicted"/>
<name>A0A9P4YDI6_CRYP1</name>
<evidence type="ECO:0000256" key="2">
    <source>
        <dbReference type="SAM" id="Phobius"/>
    </source>
</evidence>
<sequence length="581" mass="62015">MDTSIARFCGVVILAASCFPTTVVAQSSSTTDSSSQCTPTPISAVISNVTVANSPNDAQVRGVAISVGTPAQDFAFMPYPLLYDSTNLCDALSAESQTACISRRGGAYDPVASKTQKQGDSDATATDPSPFPSTSIFSDIWNLNEDTALSNFTFGVPLNDWQEQFYYPQAVIGLGPNSTFLNELKANDMISSRTYSFFWGEDGTTGTSNGSLVFGGYDQNKISGSATSNYTGKLNYTACLWGMSVDISELSLFFHNGTSASLFDSTSNDESATKLTGCIDLGCPGMFDMSDYDYFENFAYYTNYTSFFEYAGTGDMRSTGLNFWDSLYLEDDNPFTGDIDVTIEGGPSVTVTNDQFIVPHVYMDDDTGLFLQNNSQSDLLINSVATDGYPLRMCRHFMTFVYVMVNLDAGEFTVWAANSQSNSETLVAVDEANNVLENSAVCTSTSPSTGSGSSGSQGDSTSVTQSSSLSGGAIAGIAIGAVAGVALVGAGIWFFLRRRRAEKPLDAAGGGPPNYSDHPNEISPYDEAAAKHNNQNGVPNTAELFSGQDNERRSELLASTGAAEERRSELLASNAFRAELE</sequence>
<feature type="compositionally biased region" description="Polar residues" evidence="1">
    <location>
        <begin position="113"/>
        <end position="131"/>
    </location>
</feature>
<feature type="compositionally biased region" description="Low complexity" evidence="1">
    <location>
        <begin position="443"/>
        <end position="465"/>
    </location>
</feature>
<evidence type="ECO:0000259" key="4">
    <source>
        <dbReference type="Pfam" id="PF00026"/>
    </source>
</evidence>
<dbReference type="Gene3D" id="2.40.70.10">
    <property type="entry name" value="Acid Proteases"/>
    <property type="match status" value="1"/>
</dbReference>
<feature type="chain" id="PRO_5040409032" description="Peptidase A1 domain-containing protein" evidence="3">
    <location>
        <begin position="26"/>
        <end position="581"/>
    </location>
</feature>
<dbReference type="InterPro" id="IPR021109">
    <property type="entry name" value="Peptidase_aspartic_dom_sf"/>
</dbReference>
<keyword evidence="3" id="KW-0732">Signal</keyword>
<dbReference type="EMBL" id="MU032344">
    <property type="protein sequence ID" value="KAF3771068.1"/>
    <property type="molecule type" value="Genomic_DNA"/>
</dbReference>
<keyword evidence="2" id="KW-1133">Transmembrane helix</keyword>
<feature type="region of interest" description="Disordered" evidence="1">
    <location>
        <begin position="441"/>
        <end position="465"/>
    </location>
</feature>
<dbReference type="OrthoDB" id="5361565at2759"/>
<dbReference type="InterPro" id="IPR033121">
    <property type="entry name" value="PEPTIDASE_A1"/>
</dbReference>
<feature type="region of interest" description="Disordered" evidence="1">
    <location>
        <begin position="111"/>
        <end position="131"/>
    </location>
</feature>
<keyword evidence="2" id="KW-0812">Transmembrane</keyword>
<evidence type="ECO:0000313" key="6">
    <source>
        <dbReference type="Proteomes" id="UP000803844"/>
    </source>
</evidence>
<dbReference type="GeneID" id="63839604"/>
<feature type="region of interest" description="Disordered" evidence="1">
    <location>
        <begin position="532"/>
        <end position="563"/>
    </location>
</feature>
<evidence type="ECO:0000256" key="3">
    <source>
        <dbReference type="SAM" id="SignalP"/>
    </source>
</evidence>
<accession>A0A9P4YDI6</accession>
<dbReference type="AlphaFoldDB" id="A0A9P4YDI6"/>
<gene>
    <name evidence="5" type="ORF">M406DRAFT_349534</name>
</gene>
<organism evidence="5 6">
    <name type="scientific">Cryphonectria parasitica (strain ATCC 38755 / EP155)</name>
    <dbReference type="NCBI Taxonomy" id="660469"/>
    <lineage>
        <taxon>Eukaryota</taxon>
        <taxon>Fungi</taxon>
        <taxon>Dikarya</taxon>
        <taxon>Ascomycota</taxon>
        <taxon>Pezizomycotina</taxon>
        <taxon>Sordariomycetes</taxon>
        <taxon>Sordariomycetidae</taxon>
        <taxon>Diaporthales</taxon>
        <taxon>Cryphonectriaceae</taxon>
        <taxon>Cryphonectria-Endothia species complex</taxon>
        <taxon>Cryphonectria</taxon>
    </lineage>
</organism>